<evidence type="ECO:0000313" key="2">
    <source>
        <dbReference type="EMBL" id="MDT0304255.1"/>
    </source>
</evidence>
<accession>A0ABU2KY81</accession>
<dbReference type="PROSITE" id="PS50943">
    <property type="entry name" value="HTH_CROC1"/>
    <property type="match status" value="1"/>
</dbReference>
<reference evidence="3" key="1">
    <citation type="submission" date="2023-07" db="EMBL/GenBank/DDBJ databases">
        <title>30 novel species of actinomycetes from the DSMZ collection.</title>
        <authorList>
            <person name="Nouioui I."/>
        </authorList>
    </citation>
    <scope>NUCLEOTIDE SEQUENCE [LARGE SCALE GENOMIC DNA]</scope>
    <source>
        <strain evidence="3">DSM 45055</strain>
    </source>
</reference>
<dbReference type="Pfam" id="PF19054">
    <property type="entry name" value="DUF5753"/>
    <property type="match status" value="1"/>
</dbReference>
<dbReference type="Gene3D" id="1.10.260.40">
    <property type="entry name" value="lambda repressor-like DNA-binding domains"/>
    <property type="match status" value="1"/>
</dbReference>
<dbReference type="CDD" id="cd00093">
    <property type="entry name" value="HTH_XRE"/>
    <property type="match status" value="1"/>
</dbReference>
<dbReference type="RefSeq" id="WP_311546753.1">
    <property type="nucleotide sequence ID" value="NZ_JAVREK010000023.1"/>
</dbReference>
<dbReference type="SMART" id="SM00530">
    <property type="entry name" value="HTH_XRE"/>
    <property type="match status" value="1"/>
</dbReference>
<dbReference type="Pfam" id="PF13560">
    <property type="entry name" value="HTH_31"/>
    <property type="match status" value="1"/>
</dbReference>
<name>A0ABU2KY81_9ACTN</name>
<dbReference type="Proteomes" id="UP001183226">
    <property type="component" value="Unassembled WGS sequence"/>
</dbReference>
<feature type="domain" description="HTH cro/C1-type" evidence="1">
    <location>
        <begin position="19"/>
        <end position="73"/>
    </location>
</feature>
<comment type="caution">
    <text evidence="2">The sequence shown here is derived from an EMBL/GenBank/DDBJ whole genome shotgun (WGS) entry which is preliminary data.</text>
</comment>
<keyword evidence="3" id="KW-1185">Reference proteome</keyword>
<dbReference type="SUPFAM" id="SSF47413">
    <property type="entry name" value="lambda repressor-like DNA-binding domains"/>
    <property type="match status" value="1"/>
</dbReference>
<dbReference type="InterPro" id="IPR043917">
    <property type="entry name" value="DUF5753"/>
</dbReference>
<organism evidence="2 3">
    <name type="scientific">Streptomonospora wellingtoniae</name>
    <dbReference type="NCBI Taxonomy" id="3075544"/>
    <lineage>
        <taxon>Bacteria</taxon>
        <taxon>Bacillati</taxon>
        <taxon>Actinomycetota</taxon>
        <taxon>Actinomycetes</taxon>
        <taxon>Streptosporangiales</taxon>
        <taxon>Nocardiopsidaceae</taxon>
        <taxon>Streptomonospora</taxon>
    </lineage>
</organism>
<sequence length="271" mass="29902">MTTMSGATQDVARRFGRELSRLRENADITQAKLAKELEISSSHLSNIERGERTPKGSLIAQVDKALSADGHLVRLWEELTGSGRSVWLDELADLERDATAIMESQTMMFPALLQIEAYAKAAVCTLSPWMTQHEIAVSVRNRMERAERFVASESPIHWAVIDHSVITRKMGSDDLHREQLSHIADLISDERVSLQVVCGRHPGMAGPFKIISPPGASDVVYAESAHSGQIIDTPEDVRRFRLVYGAIQAAALSPDESARLILKTLEGLEHG</sequence>
<evidence type="ECO:0000313" key="3">
    <source>
        <dbReference type="Proteomes" id="UP001183226"/>
    </source>
</evidence>
<gene>
    <name evidence="2" type="ORF">RM446_19220</name>
</gene>
<dbReference type="InterPro" id="IPR001387">
    <property type="entry name" value="Cro/C1-type_HTH"/>
</dbReference>
<evidence type="ECO:0000259" key="1">
    <source>
        <dbReference type="PROSITE" id="PS50943"/>
    </source>
</evidence>
<dbReference type="InterPro" id="IPR010982">
    <property type="entry name" value="Lambda_DNA-bd_dom_sf"/>
</dbReference>
<protein>
    <submittedName>
        <fullName evidence="2">Helix-turn-helix transcriptional regulator</fullName>
    </submittedName>
</protein>
<proteinExistence type="predicted"/>
<dbReference type="EMBL" id="JAVREK010000023">
    <property type="protein sequence ID" value="MDT0304255.1"/>
    <property type="molecule type" value="Genomic_DNA"/>
</dbReference>